<proteinExistence type="predicted"/>
<keyword evidence="2" id="KW-1185">Reference proteome</keyword>
<dbReference type="EMBL" id="JTCM02000143">
    <property type="protein sequence ID" value="NEU76952.1"/>
    <property type="molecule type" value="Genomic_DNA"/>
</dbReference>
<protein>
    <submittedName>
        <fullName evidence="1">Uncharacterized protein</fullName>
    </submittedName>
</protein>
<organism evidence="1 2">
    <name type="scientific">Hassallia byssoidea VB512170</name>
    <dbReference type="NCBI Taxonomy" id="1304833"/>
    <lineage>
        <taxon>Bacteria</taxon>
        <taxon>Bacillati</taxon>
        <taxon>Cyanobacteriota</taxon>
        <taxon>Cyanophyceae</taxon>
        <taxon>Nostocales</taxon>
        <taxon>Tolypothrichaceae</taxon>
        <taxon>Hassallia</taxon>
    </lineage>
</organism>
<gene>
    <name evidence="1" type="ORF">PI95_031765</name>
</gene>
<dbReference type="AlphaFoldDB" id="A0A846HHZ0"/>
<accession>A0A846HHZ0</accession>
<comment type="caution">
    <text evidence="1">The sequence shown here is derived from an EMBL/GenBank/DDBJ whole genome shotgun (WGS) entry which is preliminary data.</text>
</comment>
<evidence type="ECO:0000313" key="2">
    <source>
        <dbReference type="Proteomes" id="UP000031549"/>
    </source>
</evidence>
<reference evidence="1 2" key="1">
    <citation type="journal article" date="2015" name="Genome Announc.">
        <title>Draft Genome Sequence of Cyanobacterium Hassallia byssoidea Strain VB512170, Isolated from Monuments in India.</title>
        <authorList>
            <person name="Singh D."/>
            <person name="Chandrababunaidu M.M."/>
            <person name="Panda A."/>
            <person name="Sen D."/>
            <person name="Bhattacharyya S."/>
            <person name="Adhikary S.P."/>
            <person name="Tripathy S."/>
        </authorList>
    </citation>
    <scope>NUCLEOTIDE SEQUENCE [LARGE SCALE GENOMIC DNA]</scope>
    <source>
        <strain evidence="1 2">VB512170</strain>
    </source>
</reference>
<dbReference type="Proteomes" id="UP000031549">
    <property type="component" value="Unassembled WGS sequence"/>
</dbReference>
<dbReference type="RefSeq" id="WP_039748303.1">
    <property type="nucleotide sequence ID" value="NZ_JTCM02000143.1"/>
</dbReference>
<sequence length="106" mass="12470">MANSEEKSLNKLKKQVNHTLEMSEVLAGKKPIGGRVGDKLKQQKEEEFDLKRGQKIRDKKFKQFDAYCERLENVVNNFEEETKDKKRRIKIKRTSIVNPKQPNKVI</sequence>
<name>A0A846HHZ0_9CYAN</name>
<evidence type="ECO:0000313" key="1">
    <source>
        <dbReference type="EMBL" id="NEU76952.1"/>
    </source>
</evidence>